<comment type="caution">
    <text evidence="1">The sequence shown here is derived from an EMBL/GenBank/DDBJ whole genome shotgun (WGS) entry which is preliminary data.</text>
</comment>
<evidence type="ECO:0008006" key="3">
    <source>
        <dbReference type="Google" id="ProtNLM"/>
    </source>
</evidence>
<evidence type="ECO:0000313" key="1">
    <source>
        <dbReference type="EMBL" id="TFY55572.1"/>
    </source>
</evidence>
<protein>
    <recommendedName>
        <fullName evidence="3">F-box domain-containing protein</fullName>
    </recommendedName>
</protein>
<name>A0A4Y9Y0L5_9AGAM</name>
<organism evidence="1 2">
    <name type="scientific">Dentipellis fragilis</name>
    <dbReference type="NCBI Taxonomy" id="205917"/>
    <lineage>
        <taxon>Eukaryota</taxon>
        <taxon>Fungi</taxon>
        <taxon>Dikarya</taxon>
        <taxon>Basidiomycota</taxon>
        <taxon>Agaricomycotina</taxon>
        <taxon>Agaricomycetes</taxon>
        <taxon>Russulales</taxon>
        <taxon>Hericiaceae</taxon>
        <taxon>Dentipellis</taxon>
    </lineage>
</organism>
<dbReference type="OrthoDB" id="3172239at2759"/>
<keyword evidence="2" id="KW-1185">Reference proteome</keyword>
<proteinExistence type="predicted"/>
<dbReference type="SUPFAM" id="SSF52047">
    <property type="entry name" value="RNI-like"/>
    <property type="match status" value="1"/>
</dbReference>
<gene>
    <name evidence="1" type="ORF">EVG20_g9271</name>
</gene>
<evidence type="ECO:0000313" key="2">
    <source>
        <dbReference type="Proteomes" id="UP000298327"/>
    </source>
</evidence>
<dbReference type="AlphaFoldDB" id="A0A4Y9Y0L5"/>
<accession>A0A4Y9Y0L5</accession>
<sequence>MPITPESGIRIDIFNMVSRHLCHMRELGVSTHRHEDAISVARSLVSAALVLETVWLHNYLRHPALTRDPTLPAISLLPLLPTNLFNRSAPRLRCLRIFSFRVPWSSLDFSSLVHLRINIFWPAATAEMAQTTGSNSEMHGFGSVLSTLSRMPVLEVLGLYHTLPPLPTDATPRTTFSLCIALPRLRTLCLVDNILKCIVVLNHITMPSTTRKSIECTLDAVNGHGSDLILPWFTSQIDASSSLHGSEIECWERGFKIDTTISNSFRTIMEQIPSGPPSSNTENTNIHFSVIHLTTGETYSVFQTICRALPLDHLETLHIHVSNAWRHTEDWFMVLGRCKNLHHVSMGTFDSSLWTALTTMYNIPTDGHSDPLFPSLTSLTLLYWNFKRDVERLGMLLELLRHRRGIAPLQKVDLTRCEVDGQTVEQIRAEVPEVIWDERGEVSRIAPFLVTFLASFHATHPIT</sequence>
<dbReference type="EMBL" id="SEOQ01000903">
    <property type="protein sequence ID" value="TFY55572.1"/>
    <property type="molecule type" value="Genomic_DNA"/>
</dbReference>
<reference evidence="1 2" key="1">
    <citation type="submission" date="2019-02" db="EMBL/GenBank/DDBJ databases">
        <title>Genome sequencing of the rare red list fungi Dentipellis fragilis.</title>
        <authorList>
            <person name="Buettner E."/>
            <person name="Kellner H."/>
        </authorList>
    </citation>
    <scope>NUCLEOTIDE SEQUENCE [LARGE SCALE GENOMIC DNA]</scope>
    <source>
        <strain evidence="1 2">DSM 105465</strain>
    </source>
</reference>
<dbReference type="Proteomes" id="UP000298327">
    <property type="component" value="Unassembled WGS sequence"/>
</dbReference>